<reference evidence="2 3" key="1">
    <citation type="submission" date="2016-10" db="EMBL/GenBank/DDBJ databases">
        <title>Genome sequence of the ascomycete fungus Penicillium subrubescens.</title>
        <authorList>
            <person name="De Vries R.P."/>
            <person name="Peng M."/>
            <person name="Dilokpimol A."/>
            <person name="Hilden K."/>
            <person name="Makela M.R."/>
            <person name="Grigoriev I."/>
            <person name="Riley R."/>
            <person name="Granchi Z."/>
        </authorList>
    </citation>
    <scope>NUCLEOTIDE SEQUENCE [LARGE SCALE GENOMIC DNA]</scope>
    <source>
        <strain evidence="2 3">CBS 132785</strain>
    </source>
</reference>
<organism evidence="2 3">
    <name type="scientific">Penicillium subrubescens</name>
    <dbReference type="NCBI Taxonomy" id="1316194"/>
    <lineage>
        <taxon>Eukaryota</taxon>
        <taxon>Fungi</taxon>
        <taxon>Dikarya</taxon>
        <taxon>Ascomycota</taxon>
        <taxon>Pezizomycotina</taxon>
        <taxon>Eurotiomycetes</taxon>
        <taxon>Eurotiomycetidae</taxon>
        <taxon>Eurotiales</taxon>
        <taxon>Aspergillaceae</taxon>
        <taxon>Penicillium</taxon>
    </lineage>
</organism>
<evidence type="ECO:0000259" key="1">
    <source>
        <dbReference type="Pfam" id="PF03992"/>
    </source>
</evidence>
<dbReference type="Pfam" id="PF03992">
    <property type="entry name" value="ABM"/>
    <property type="match status" value="1"/>
</dbReference>
<sequence length="122" mass="13680">MSTSSPSHSEPNFLTSIPPLPATEFCIYGTVHAYPEHADALEAVYAETTRLAQFEPGVIYYCLTRDTEQPHIFYFFEQYTGKKAFEDHNAQPIIQKLMADKFIRGVEAKFGTQIKPGISGGM</sequence>
<keyword evidence="3" id="KW-1185">Reference proteome</keyword>
<name>A0A1Q5UET0_9EURO</name>
<dbReference type="InterPro" id="IPR011008">
    <property type="entry name" value="Dimeric_a/b-barrel"/>
</dbReference>
<dbReference type="OrthoDB" id="4641034at2759"/>
<gene>
    <name evidence="2" type="ORF">PENSUB_3580</name>
</gene>
<dbReference type="SUPFAM" id="SSF54909">
    <property type="entry name" value="Dimeric alpha+beta barrel"/>
    <property type="match status" value="1"/>
</dbReference>
<comment type="caution">
    <text evidence="2">The sequence shown here is derived from an EMBL/GenBank/DDBJ whole genome shotgun (WGS) entry which is preliminary data.</text>
</comment>
<dbReference type="STRING" id="1316194.A0A1Q5UET0"/>
<dbReference type="EMBL" id="MNBE01000309">
    <property type="protein sequence ID" value="OKP10976.1"/>
    <property type="molecule type" value="Genomic_DNA"/>
</dbReference>
<dbReference type="Gene3D" id="3.30.70.100">
    <property type="match status" value="1"/>
</dbReference>
<accession>A0A1Q5UET0</accession>
<proteinExistence type="predicted"/>
<dbReference type="InterPro" id="IPR007138">
    <property type="entry name" value="ABM_dom"/>
</dbReference>
<feature type="domain" description="ABM" evidence="1">
    <location>
        <begin position="27"/>
        <end position="98"/>
    </location>
</feature>
<dbReference type="Proteomes" id="UP000186955">
    <property type="component" value="Unassembled WGS sequence"/>
</dbReference>
<evidence type="ECO:0000313" key="2">
    <source>
        <dbReference type="EMBL" id="OKP10976.1"/>
    </source>
</evidence>
<evidence type="ECO:0000313" key="3">
    <source>
        <dbReference type="Proteomes" id="UP000186955"/>
    </source>
</evidence>
<dbReference type="AlphaFoldDB" id="A0A1Q5UET0"/>
<protein>
    <recommendedName>
        <fullName evidence="1">ABM domain-containing protein</fullName>
    </recommendedName>
</protein>